<dbReference type="PANTHER" id="PTHR47331">
    <property type="entry name" value="PHD-TYPE DOMAIN-CONTAINING PROTEIN"/>
    <property type="match status" value="1"/>
</dbReference>
<sequence length="493" mass="56389">MLPERKVMANVLSTISSLALADPSFDTPNKIDLLLGAEVYGQILLEGLIRGSPSQLIAQNTRLGWILSGQVGEINQSETCHNTIVTLHSTSTLTDENTILKKFWDLEAEPKGVNDKVYLTPEEQKCEEIFKGTTKRDESGRYIVHMPFRSSDPAYIVQDRDKEGSVYLPHHAVIRNERSTTKLRIVFDASCVGSNGVSLNHDLMVGPRLQPELRHIIMRWRCESICLVADIIKMYRQIRVCNDHTDFQRILWRENPDVKIQVLRHLRVTFGTSSAPYLAVRSLQQLAQDEGAEFPLAKNRVLSDFYMDDLMTGCQTIEEGVETYKQISEMLKRGGFQLQKWASNNKVLLKLIEDGQQISQTQGNMELKTDAISKILGLSWDKDNDEFAYTIQLNELDLPVTKRKVISDIARLFDPLGWLAPIIITAKVFIQRIWMTGIEWDAELPAHLLKEWLDFRKNLSNLIKFRLPRWINSSKENQVVAPRIRRGGICSHY</sequence>
<dbReference type="SUPFAM" id="SSF56672">
    <property type="entry name" value="DNA/RNA polymerases"/>
    <property type="match status" value="1"/>
</dbReference>
<evidence type="ECO:0000313" key="2">
    <source>
        <dbReference type="RefSeq" id="XP_022832263.1"/>
    </source>
</evidence>
<dbReference type="Proteomes" id="UP000301870">
    <property type="component" value="Chromosome Z"/>
</dbReference>
<accession>A0A9J7EJM9</accession>
<protein>
    <submittedName>
        <fullName evidence="2">Uncharacterized protein LOC111360545</fullName>
    </submittedName>
</protein>
<dbReference type="CDD" id="cd01644">
    <property type="entry name" value="RT_pepA17"/>
    <property type="match status" value="1"/>
</dbReference>
<dbReference type="InterPro" id="IPR043502">
    <property type="entry name" value="DNA/RNA_pol_sf"/>
</dbReference>
<dbReference type="OrthoDB" id="8033604at2759"/>
<reference evidence="2" key="1">
    <citation type="submission" date="2025-08" db="UniProtKB">
        <authorList>
            <consortium name="RefSeq"/>
        </authorList>
    </citation>
    <scope>IDENTIFICATION</scope>
    <source>
        <strain evidence="2">Ishihara</strain>
        <tissue evidence="2">Whole body</tissue>
    </source>
</reference>
<proteinExistence type="predicted"/>
<dbReference type="InterPro" id="IPR008042">
    <property type="entry name" value="Retrotrans_Pao"/>
</dbReference>
<dbReference type="KEGG" id="sliu:111360545"/>
<organism evidence="1 2">
    <name type="scientific">Spodoptera litura</name>
    <name type="common">Asian cotton leafworm</name>
    <dbReference type="NCBI Taxonomy" id="69820"/>
    <lineage>
        <taxon>Eukaryota</taxon>
        <taxon>Metazoa</taxon>
        <taxon>Ecdysozoa</taxon>
        <taxon>Arthropoda</taxon>
        <taxon>Hexapoda</taxon>
        <taxon>Insecta</taxon>
        <taxon>Pterygota</taxon>
        <taxon>Neoptera</taxon>
        <taxon>Endopterygota</taxon>
        <taxon>Lepidoptera</taxon>
        <taxon>Glossata</taxon>
        <taxon>Ditrysia</taxon>
        <taxon>Noctuoidea</taxon>
        <taxon>Noctuidae</taxon>
        <taxon>Amphipyrinae</taxon>
        <taxon>Spodoptera</taxon>
    </lineage>
</organism>
<dbReference type="GO" id="GO:0071897">
    <property type="term" value="P:DNA biosynthetic process"/>
    <property type="evidence" value="ECO:0007669"/>
    <property type="project" value="UniProtKB-ARBA"/>
</dbReference>
<dbReference type="Pfam" id="PF05380">
    <property type="entry name" value="Peptidase_A17"/>
    <property type="match status" value="1"/>
</dbReference>
<evidence type="ECO:0000313" key="1">
    <source>
        <dbReference type="Proteomes" id="UP000301870"/>
    </source>
</evidence>
<keyword evidence="1" id="KW-1185">Reference proteome</keyword>
<name>A0A9J7EJM9_SPOLT</name>
<dbReference type="GeneID" id="111360545"/>
<dbReference type="AlphaFoldDB" id="A0A9J7EJM9"/>
<dbReference type="RefSeq" id="XP_022832263.1">
    <property type="nucleotide sequence ID" value="XM_022976495.1"/>
</dbReference>
<gene>
    <name evidence="2" type="primary">LOC111360545</name>
</gene>